<dbReference type="EMBL" id="UOGA01000028">
    <property type="protein sequence ID" value="VAX14943.1"/>
    <property type="molecule type" value="Genomic_DNA"/>
</dbReference>
<evidence type="ECO:0000256" key="1">
    <source>
        <dbReference type="SAM" id="MobiDB-lite"/>
    </source>
</evidence>
<dbReference type="AlphaFoldDB" id="A0A3B1BRW1"/>
<sequence length="334" mass="36588">MEKIKADKWKVLFFAAVIWAVTVSPSLAQSGLTLESWFVGGGYDDDMRPGEKGAKAEKENEPAQAEPEEVTKEDPLAQKELVMGRDLTRDSLNDQFFNDPSKQEPLTYPQMYETAGYMSKSLDYDGELIDGEPSGQGSFSIEDTVYINIGEADGASAGARYIVYNAARPNIKHPITGADMGFKVLINGVIELTEVNMDISKARVIRSYNAIERGDKVRLYTKADIPSLDPDRPVADKEIDGYLVASKDPKKGYATGDVVFFDVGESTGVEPGDVFDIIDSRNVIRKDGKKVKGIPKLIGKAKIISIQDSTSAAFITRSVDAIYAGDEISYSRAR</sequence>
<reference evidence="2" key="1">
    <citation type="submission" date="2018-06" db="EMBL/GenBank/DDBJ databases">
        <authorList>
            <person name="Zhirakovskaya E."/>
        </authorList>
    </citation>
    <scope>NUCLEOTIDE SEQUENCE</scope>
</reference>
<accession>A0A3B1BRW1</accession>
<evidence type="ECO:0000313" key="2">
    <source>
        <dbReference type="EMBL" id="VAX14943.1"/>
    </source>
</evidence>
<proteinExistence type="predicted"/>
<name>A0A3B1BRW1_9ZZZZ</name>
<protein>
    <submittedName>
        <fullName evidence="2">Uncharacterized protein</fullName>
    </submittedName>
</protein>
<feature type="region of interest" description="Disordered" evidence="1">
    <location>
        <begin position="45"/>
        <end position="73"/>
    </location>
</feature>
<gene>
    <name evidence="2" type="ORF">MNBD_NITROSPINAE04-1977</name>
</gene>
<organism evidence="2">
    <name type="scientific">hydrothermal vent metagenome</name>
    <dbReference type="NCBI Taxonomy" id="652676"/>
    <lineage>
        <taxon>unclassified sequences</taxon>
        <taxon>metagenomes</taxon>
        <taxon>ecological metagenomes</taxon>
    </lineage>
</organism>
<feature type="compositionally biased region" description="Basic and acidic residues" evidence="1">
    <location>
        <begin position="45"/>
        <end position="61"/>
    </location>
</feature>